<dbReference type="GO" id="GO:0046872">
    <property type="term" value="F:metal ion binding"/>
    <property type="evidence" value="ECO:0007669"/>
    <property type="project" value="UniProtKB-KW"/>
</dbReference>
<keyword evidence="5 7" id="KW-0862">Zinc</keyword>
<dbReference type="CDD" id="cd06753">
    <property type="entry name" value="PDZ_PDLIM-like"/>
    <property type="match status" value="1"/>
</dbReference>
<dbReference type="SUPFAM" id="SSF57716">
    <property type="entry name" value="Glucocorticoid receptor-like (DNA-binding domain)"/>
    <property type="match status" value="3"/>
</dbReference>
<feature type="compositionally biased region" description="Polar residues" evidence="8">
    <location>
        <begin position="233"/>
        <end position="258"/>
    </location>
</feature>
<feature type="compositionally biased region" description="Low complexity" evidence="8">
    <location>
        <begin position="186"/>
        <end position="204"/>
    </location>
</feature>
<feature type="domain" description="PDZ" evidence="10">
    <location>
        <begin position="10"/>
        <end position="85"/>
    </location>
</feature>
<evidence type="ECO:0000256" key="7">
    <source>
        <dbReference type="PROSITE-ProRule" id="PRU00125"/>
    </source>
</evidence>
<dbReference type="Pfam" id="PF00412">
    <property type="entry name" value="LIM"/>
    <property type="match status" value="3"/>
</dbReference>
<feature type="region of interest" description="Disordered" evidence="8">
    <location>
        <begin position="95"/>
        <end position="119"/>
    </location>
</feature>
<evidence type="ECO:0000256" key="5">
    <source>
        <dbReference type="ARBA" id="ARBA00022833"/>
    </source>
</evidence>
<accession>A0A8C6FRW5</accession>
<dbReference type="GO" id="GO:0031941">
    <property type="term" value="C:filamentous actin"/>
    <property type="evidence" value="ECO:0007669"/>
    <property type="project" value="TreeGrafter"/>
</dbReference>
<feature type="domain" description="LIM zinc-binding" evidence="9">
    <location>
        <begin position="294"/>
        <end position="352"/>
    </location>
</feature>
<dbReference type="GO" id="GO:0051371">
    <property type="term" value="F:muscle alpha-actinin binding"/>
    <property type="evidence" value="ECO:0007669"/>
    <property type="project" value="TreeGrafter"/>
</dbReference>
<keyword evidence="12" id="KW-1185">Reference proteome</keyword>
<dbReference type="CDD" id="cd09453">
    <property type="entry name" value="LIM1_ENH"/>
    <property type="match status" value="1"/>
</dbReference>
<sequence length="472" mass="51313">MSNYSVSLVGPAPWGFRLQGGKDFNMPLTISSLKDGGKASQANVRIGDVVLSIDGISAHGMTHLEAQNKIKGCTGSLNMTLQRASATPKLEPVPVQKKTKVTNNPGTVKIPPRRPPRKHIMDRNTEFYHIPTHSDASKKRLIEDTEDWRPRTGTTQSRSFRILAQITGTEHLKESEADNTKKANNAQEPSQQSAPSAGAAWSSPERPGSPGSARPGVAGLTTAAAFKPVGSSGIKSPSWQRPSQAAPSTGRVVSSGPSTGAVAPGNSARGPPQPSDEDTLVQRAEHIPAGKRTPMCAHCNQVIRGPFLVALGKSWHPEEFNCAHCKNTMAYIGFVEEQGALYCELCYEKFFAPECGRCQRKILGEVINALKQTWHVSCFVCVACGKPIRNNVFHLEDGEPYCETDYYALFGTICRGCEFPIEAGDMFLEALGHTWHDTCFVCSVCCESLEGQTFFSKKDKPLCKKHAHSVNF</sequence>
<gene>
    <name evidence="11" type="primary">PDLIM5</name>
</gene>
<feature type="domain" description="LIM zinc-binding" evidence="9">
    <location>
        <begin position="353"/>
        <end position="412"/>
    </location>
</feature>
<dbReference type="AlphaFoldDB" id="A0A8C6FRW5"/>
<dbReference type="PANTHER" id="PTHR24214">
    <property type="entry name" value="PDZ AND LIM DOMAIN PROTEIN ZASP"/>
    <property type="match status" value="1"/>
</dbReference>
<dbReference type="Gene3D" id="2.10.110.10">
    <property type="entry name" value="Cysteine Rich Protein"/>
    <property type="match status" value="3"/>
</dbReference>
<dbReference type="PROSITE" id="PS50023">
    <property type="entry name" value="LIM_DOMAIN_2"/>
    <property type="match status" value="3"/>
</dbReference>
<protein>
    <submittedName>
        <fullName evidence="11">PDZ and LIM domain 5</fullName>
    </submittedName>
</protein>
<dbReference type="PROSITE" id="PS50106">
    <property type="entry name" value="PDZ"/>
    <property type="match status" value="1"/>
</dbReference>
<feature type="domain" description="LIM zinc-binding" evidence="9">
    <location>
        <begin position="413"/>
        <end position="472"/>
    </location>
</feature>
<dbReference type="InterPro" id="IPR001781">
    <property type="entry name" value="Znf_LIM"/>
</dbReference>
<evidence type="ECO:0000256" key="4">
    <source>
        <dbReference type="ARBA" id="ARBA00022737"/>
    </source>
</evidence>
<dbReference type="Gene3D" id="2.30.42.10">
    <property type="match status" value="1"/>
</dbReference>
<comment type="subcellular location">
    <subcellularLocation>
        <location evidence="1">Cytoplasm</location>
    </subcellularLocation>
</comment>
<dbReference type="GO" id="GO:0030036">
    <property type="term" value="P:actin cytoskeleton organization"/>
    <property type="evidence" value="ECO:0007669"/>
    <property type="project" value="TreeGrafter"/>
</dbReference>
<dbReference type="Pfam" id="PF00595">
    <property type="entry name" value="PDZ"/>
    <property type="match status" value="1"/>
</dbReference>
<dbReference type="Proteomes" id="UP000694544">
    <property type="component" value="Unplaced"/>
</dbReference>
<evidence type="ECO:0000313" key="12">
    <source>
        <dbReference type="Proteomes" id="UP000694544"/>
    </source>
</evidence>
<dbReference type="GO" id="GO:0005912">
    <property type="term" value="C:adherens junction"/>
    <property type="evidence" value="ECO:0007669"/>
    <property type="project" value="TreeGrafter"/>
</dbReference>
<feature type="region of interest" description="Disordered" evidence="8">
    <location>
        <begin position="132"/>
        <end position="279"/>
    </location>
</feature>
<feature type="compositionally biased region" description="Basic and acidic residues" evidence="8">
    <location>
        <begin position="170"/>
        <end position="181"/>
    </location>
</feature>
<proteinExistence type="predicted"/>
<keyword evidence="4" id="KW-0677">Repeat</keyword>
<dbReference type="GO" id="GO:0030018">
    <property type="term" value="C:Z disc"/>
    <property type="evidence" value="ECO:0007669"/>
    <property type="project" value="TreeGrafter"/>
</dbReference>
<dbReference type="GO" id="GO:0061061">
    <property type="term" value="P:muscle structure development"/>
    <property type="evidence" value="ECO:0007669"/>
    <property type="project" value="TreeGrafter"/>
</dbReference>
<evidence type="ECO:0000256" key="2">
    <source>
        <dbReference type="ARBA" id="ARBA00022490"/>
    </source>
</evidence>
<evidence type="ECO:0000256" key="3">
    <source>
        <dbReference type="ARBA" id="ARBA00022723"/>
    </source>
</evidence>
<dbReference type="SUPFAM" id="SSF50156">
    <property type="entry name" value="PDZ domain-like"/>
    <property type="match status" value="1"/>
</dbReference>
<dbReference type="InterPro" id="IPR036034">
    <property type="entry name" value="PDZ_sf"/>
</dbReference>
<dbReference type="FunFam" id="2.10.110.10:FF:000020">
    <property type="entry name" value="PDZ and LIM domain protein 5"/>
    <property type="match status" value="1"/>
</dbReference>
<reference evidence="11" key="2">
    <citation type="submission" date="2025-09" db="UniProtKB">
        <authorList>
            <consortium name="Ensembl"/>
        </authorList>
    </citation>
    <scope>IDENTIFICATION</scope>
</reference>
<dbReference type="Ensembl" id="ENSMMST00000028843.1">
    <property type="protein sequence ID" value="ENSMMSP00000026137.1"/>
    <property type="gene ID" value="ENSMMSG00000019568.1"/>
</dbReference>
<dbReference type="FunFam" id="2.10.110.10:FF:000010">
    <property type="entry name" value="PDZ and LIM domain protein 5"/>
    <property type="match status" value="1"/>
</dbReference>
<keyword evidence="3 7" id="KW-0479">Metal-binding</keyword>
<evidence type="ECO:0000313" key="11">
    <source>
        <dbReference type="Ensembl" id="ENSMMSP00000026137.1"/>
    </source>
</evidence>
<organism evidence="11 12">
    <name type="scientific">Moschus moschiferus</name>
    <name type="common">Siberian musk deer</name>
    <name type="synonym">Moschus sibiricus</name>
    <dbReference type="NCBI Taxonomy" id="68415"/>
    <lineage>
        <taxon>Eukaryota</taxon>
        <taxon>Metazoa</taxon>
        <taxon>Chordata</taxon>
        <taxon>Craniata</taxon>
        <taxon>Vertebrata</taxon>
        <taxon>Euteleostomi</taxon>
        <taxon>Mammalia</taxon>
        <taxon>Eutheria</taxon>
        <taxon>Laurasiatheria</taxon>
        <taxon>Artiodactyla</taxon>
        <taxon>Ruminantia</taxon>
        <taxon>Pecora</taxon>
        <taxon>Moschidae</taxon>
        <taxon>Moschus</taxon>
    </lineage>
</organism>
<dbReference type="InterPro" id="IPR050604">
    <property type="entry name" value="PDZ-LIM_domain"/>
</dbReference>
<dbReference type="PROSITE" id="PS00478">
    <property type="entry name" value="LIM_DOMAIN_1"/>
    <property type="match status" value="1"/>
</dbReference>
<feature type="compositionally biased region" description="Basic and acidic residues" evidence="8">
    <location>
        <begin position="135"/>
        <end position="150"/>
    </location>
</feature>
<dbReference type="GO" id="GO:0001725">
    <property type="term" value="C:stress fiber"/>
    <property type="evidence" value="ECO:0007669"/>
    <property type="project" value="TreeGrafter"/>
</dbReference>
<dbReference type="SMART" id="SM00228">
    <property type="entry name" value="PDZ"/>
    <property type="match status" value="1"/>
</dbReference>
<dbReference type="FunFam" id="2.30.42.10:FF:000019">
    <property type="entry name" value="LIM domain binding 3 isoform 1"/>
    <property type="match status" value="1"/>
</dbReference>
<evidence type="ECO:0000256" key="1">
    <source>
        <dbReference type="ARBA" id="ARBA00004496"/>
    </source>
</evidence>
<evidence type="ECO:0000256" key="8">
    <source>
        <dbReference type="SAM" id="MobiDB-lite"/>
    </source>
</evidence>
<evidence type="ECO:0000256" key="6">
    <source>
        <dbReference type="ARBA" id="ARBA00023038"/>
    </source>
</evidence>
<keyword evidence="2" id="KW-0963">Cytoplasm</keyword>
<evidence type="ECO:0000259" key="10">
    <source>
        <dbReference type="PROSITE" id="PS50106"/>
    </source>
</evidence>
<keyword evidence="6 7" id="KW-0440">LIM domain</keyword>
<dbReference type="FunFam" id="2.10.110.10:FF:000014">
    <property type="entry name" value="PDZ and LIM domain protein 5"/>
    <property type="match status" value="1"/>
</dbReference>
<dbReference type="SMART" id="SM00132">
    <property type="entry name" value="LIM"/>
    <property type="match status" value="3"/>
</dbReference>
<dbReference type="PANTHER" id="PTHR24214:SF32">
    <property type="entry name" value="PDZ AND LIM DOMAIN PROTEIN 5"/>
    <property type="match status" value="1"/>
</dbReference>
<dbReference type="GO" id="GO:0003779">
    <property type="term" value="F:actin binding"/>
    <property type="evidence" value="ECO:0007669"/>
    <property type="project" value="TreeGrafter"/>
</dbReference>
<name>A0A8C6FRW5_MOSMO</name>
<dbReference type="GeneTree" id="ENSGT00940000155292"/>
<reference evidence="11" key="1">
    <citation type="submission" date="2025-08" db="UniProtKB">
        <authorList>
            <consortium name="Ensembl"/>
        </authorList>
    </citation>
    <scope>IDENTIFICATION</scope>
</reference>
<dbReference type="GO" id="GO:0007507">
    <property type="term" value="P:heart development"/>
    <property type="evidence" value="ECO:0007669"/>
    <property type="project" value="TreeGrafter"/>
</dbReference>
<evidence type="ECO:0000259" key="9">
    <source>
        <dbReference type="PROSITE" id="PS50023"/>
    </source>
</evidence>
<dbReference type="InterPro" id="IPR001478">
    <property type="entry name" value="PDZ"/>
</dbReference>